<dbReference type="Pfam" id="PF02992">
    <property type="entry name" value="Transposase_21"/>
    <property type="match status" value="1"/>
</dbReference>
<reference evidence="1" key="1">
    <citation type="submission" date="2020-06" db="EMBL/GenBank/DDBJ databases">
        <authorList>
            <person name="Li T."/>
            <person name="Hu X."/>
            <person name="Zhang T."/>
            <person name="Song X."/>
            <person name="Zhang H."/>
            <person name="Dai N."/>
            <person name="Sheng W."/>
            <person name="Hou X."/>
            <person name="Wei L."/>
        </authorList>
    </citation>
    <scope>NUCLEOTIDE SEQUENCE</scope>
    <source>
        <strain evidence="1">KEN8</strain>
        <tissue evidence="1">Leaf</tissue>
    </source>
</reference>
<dbReference type="EMBL" id="JACGWM010000014">
    <property type="protein sequence ID" value="KAL0328154.1"/>
    <property type="molecule type" value="Genomic_DNA"/>
</dbReference>
<organism evidence="1">
    <name type="scientific">Sesamum calycinum</name>
    <dbReference type="NCBI Taxonomy" id="2727403"/>
    <lineage>
        <taxon>Eukaryota</taxon>
        <taxon>Viridiplantae</taxon>
        <taxon>Streptophyta</taxon>
        <taxon>Embryophyta</taxon>
        <taxon>Tracheophyta</taxon>
        <taxon>Spermatophyta</taxon>
        <taxon>Magnoliopsida</taxon>
        <taxon>eudicotyledons</taxon>
        <taxon>Gunneridae</taxon>
        <taxon>Pentapetalae</taxon>
        <taxon>asterids</taxon>
        <taxon>lamiids</taxon>
        <taxon>Lamiales</taxon>
        <taxon>Pedaliaceae</taxon>
        <taxon>Sesamum</taxon>
    </lineage>
</organism>
<dbReference type="AlphaFoldDB" id="A0AAW2M9R0"/>
<reference evidence="1" key="2">
    <citation type="journal article" date="2024" name="Plant">
        <title>Genomic evolution and insights into agronomic trait innovations of Sesamum species.</title>
        <authorList>
            <person name="Miao H."/>
            <person name="Wang L."/>
            <person name="Qu L."/>
            <person name="Liu H."/>
            <person name="Sun Y."/>
            <person name="Le M."/>
            <person name="Wang Q."/>
            <person name="Wei S."/>
            <person name="Zheng Y."/>
            <person name="Lin W."/>
            <person name="Duan Y."/>
            <person name="Cao H."/>
            <person name="Xiong S."/>
            <person name="Wang X."/>
            <person name="Wei L."/>
            <person name="Li C."/>
            <person name="Ma Q."/>
            <person name="Ju M."/>
            <person name="Zhao R."/>
            <person name="Li G."/>
            <person name="Mu C."/>
            <person name="Tian Q."/>
            <person name="Mei H."/>
            <person name="Zhang T."/>
            <person name="Gao T."/>
            <person name="Zhang H."/>
        </authorList>
    </citation>
    <scope>NUCLEOTIDE SEQUENCE</scope>
    <source>
        <strain evidence="1">KEN8</strain>
    </source>
</reference>
<name>A0AAW2M9R0_9LAMI</name>
<evidence type="ECO:0000313" key="1">
    <source>
        <dbReference type="EMBL" id="KAL0328154.1"/>
    </source>
</evidence>
<accession>A0AAW2M9R0</accession>
<gene>
    <name evidence="1" type="ORF">Scaly_2248000</name>
</gene>
<comment type="caution">
    <text evidence="1">The sequence shown here is derived from an EMBL/GenBank/DDBJ whole genome shotgun (WGS) entry which is preliminary data.</text>
</comment>
<protein>
    <submittedName>
        <fullName evidence="1">Uncharacterized protein</fullName>
    </submittedName>
</protein>
<proteinExistence type="predicted"/>
<dbReference type="PANTHER" id="PTHR10775:SF193">
    <property type="entry name" value="DUF4216 DOMAIN-CONTAINING PROTEIN"/>
    <property type="match status" value="1"/>
</dbReference>
<dbReference type="InterPro" id="IPR004242">
    <property type="entry name" value="Transposase_21"/>
</dbReference>
<sequence length="248" mass="29013">MRWHAADQTEEGSMCHPSDAEPCKHFDRMYPDFAEEPRNVRLGLCIDSFAPHGQYGRLSLPYNLLLGIYMSSKYMFLTMVIPDPSSPKHPIDVYLELLIEELVQLWYVDVGTYDHTTDRAFIRRTVLMWIVNDLPAYKIEFGWITAWVMGCLVCIDDTRAFHLQHGRKECYFGCHIQFLPAHHSYRRNKKTFTKNCVENKVTRSRLTGDQILDRVTNISPAVEMPLSLPDGFSDHKWTKKNIFWDLSY</sequence>
<dbReference type="PANTHER" id="PTHR10775">
    <property type="entry name" value="OS08G0208400 PROTEIN"/>
    <property type="match status" value="1"/>
</dbReference>